<reference evidence="4" key="1">
    <citation type="journal article" date="2022" name="Int. J. Syst. Evol. Microbiol.">
        <title>Pseudomonas aegrilactucae sp. nov. and Pseudomonas morbosilactucae sp. nov., pathogens causing bacterial rot of lettuce in Japan.</title>
        <authorList>
            <person name="Sawada H."/>
            <person name="Fujikawa T."/>
            <person name="Satou M."/>
        </authorList>
    </citation>
    <scope>NUCLEOTIDE SEQUENCE</scope>
    <source>
        <strain evidence="4">0166_1</strain>
    </source>
</reference>
<dbReference type="RefSeq" id="WP_259316146.1">
    <property type="nucleotide sequence ID" value="NZ_CP087164.1"/>
</dbReference>
<gene>
    <name evidence="4" type="ORF">DSM104329_02883</name>
</gene>
<dbReference type="KEGG" id="sbae:DSM104329_02883"/>
<name>A0A9E7C1D7_9ACTN</name>
<dbReference type="AlphaFoldDB" id="A0A9E7C1D7"/>
<evidence type="ECO:0000256" key="2">
    <source>
        <dbReference type="PROSITE-ProRule" id="PRU00335"/>
    </source>
</evidence>
<dbReference type="InterPro" id="IPR041674">
    <property type="entry name" value="TetR_C_22"/>
</dbReference>
<sequence length="219" mass="23743">MSIEAEIPRGGASLRRLPLQARSREKVQRILDAAAVLLIEIGYNAAVESPALLIARAEVTQGTFYTYFPNCEAAMEMLSLKQLDRAVAIVDDVAGAPHASWEDASDALLDAFAGFYADPVVRELWLNHHLTERALVLEDEANDYISGRTAELVERLSGGALRGDARRSRVATDIGDQLLRLAFRGDPAGDPALIEEARVAIRCYIASWDRPVGATGPGS</sequence>
<feature type="domain" description="HTH tetR-type" evidence="3">
    <location>
        <begin position="24"/>
        <end position="86"/>
    </location>
</feature>
<keyword evidence="1 2" id="KW-0238">DNA-binding</keyword>
<dbReference type="Pfam" id="PF00440">
    <property type="entry name" value="TetR_N"/>
    <property type="match status" value="1"/>
</dbReference>
<evidence type="ECO:0000313" key="4">
    <source>
        <dbReference type="EMBL" id="UGS36477.1"/>
    </source>
</evidence>
<accession>A0A9E7C1D7</accession>
<protein>
    <recommendedName>
        <fullName evidence="3">HTH tetR-type domain-containing protein</fullName>
    </recommendedName>
</protein>
<dbReference type="PROSITE" id="PS50977">
    <property type="entry name" value="HTH_TETR_2"/>
    <property type="match status" value="1"/>
</dbReference>
<dbReference type="Proteomes" id="UP001162834">
    <property type="component" value="Chromosome"/>
</dbReference>
<evidence type="ECO:0000259" key="3">
    <source>
        <dbReference type="PROSITE" id="PS50977"/>
    </source>
</evidence>
<dbReference type="EMBL" id="CP087164">
    <property type="protein sequence ID" value="UGS36477.1"/>
    <property type="molecule type" value="Genomic_DNA"/>
</dbReference>
<dbReference type="Pfam" id="PF17928">
    <property type="entry name" value="TetR_C_22"/>
    <property type="match status" value="1"/>
</dbReference>
<organism evidence="4 5">
    <name type="scientific">Capillimicrobium parvum</name>
    <dbReference type="NCBI Taxonomy" id="2884022"/>
    <lineage>
        <taxon>Bacteria</taxon>
        <taxon>Bacillati</taxon>
        <taxon>Actinomycetota</taxon>
        <taxon>Thermoleophilia</taxon>
        <taxon>Solirubrobacterales</taxon>
        <taxon>Capillimicrobiaceae</taxon>
        <taxon>Capillimicrobium</taxon>
    </lineage>
</organism>
<dbReference type="SUPFAM" id="SSF46689">
    <property type="entry name" value="Homeodomain-like"/>
    <property type="match status" value="1"/>
</dbReference>
<evidence type="ECO:0000256" key="1">
    <source>
        <dbReference type="ARBA" id="ARBA00023125"/>
    </source>
</evidence>
<dbReference type="Gene3D" id="1.10.357.10">
    <property type="entry name" value="Tetracycline Repressor, domain 2"/>
    <property type="match status" value="1"/>
</dbReference>
<dbReference type="InterPro" id="IPR009057">
    <property type="entry name" value="Homeodomain-like_sf"/>
</dbReference>
<evidence type="ECO:0000313" key="5">
    <source>
        <dbReference type="Proteomes" id="UP001162834"/>
    </source>
</evidence>
<proteinExistence type="predicted"/>
<dbReference type="InterPro" id="IPR001647">
    <property type="entry name" value="HTH_TetR"/>
</dbReference>
<keyword evidence="5" id="KW-1185">Reference proteome</keyword>
<dbReference type="GO" id="GO:0003677">
    <property type="term" value="F:DNA binding"/>
    <property type="evidence" value="ECO:0007669"/>
    <property type="project" value="UniProtKB-UniRule"/>
</dbReference>
<feature type="DNA-binding region" description="H-T-H motif" evidence="2">
    <location>
        <begin position="49"/>
        <end position="68"/>
    </location>
</feature>